<dbReference type="PIRSF" id="PIRSF018168">
    <property type="entry name" value="Mannan-1_4-beta-mannosidase"/>
    <property type="match status" value="1"/>
</dbReference>
<keyword evidence="8" id="KW-1185">Reference proteome</keyword>
<evidence type="ECO:0000256" key="3">
    <source>
        <dbReference type="ARBA" id="ARBA00023295"/>
    </source>
</evidence>
<dbReference type="InterPro" id="IPR016714">
    <property type="entry name" value="MANB/E"/>
</dbReference>
<organism evidence="7 8">
    <name type="scientific">Meridianimaribacter flavus</name>
    <dbReference type="NCBI Taxonomy" id="571115"/>
    <lineage>
        <taxon>Bacteria</taxon>
        <taxon>Pseudomonadati</taxon>
        <taxon>Bacteroidota</taxon>
        <taxon>Flavobacteriia</taxon>
        <taxon>Flavobacteriales</taxon>
        <taxon>Flavobacteriaceae</taxon>
        <taxon>Meridianimaribacter</taxon>
    </lineage>
</organism>
<feature type="transmembrane region" description="Helical" evidence="5">
    <location>
        <begin position="7"/>
        <end position="27"/>
    </location>
</feature>
<comment type="caution">
    <text evidence="7">The sequence shown here is derived from an EMBL/GenBank/DDBJ whole genome shotgun (WGS) entry which is preliminary data.</text>
</comment>
<evidence type="ECO:0000256" key="5">
    <source>
        <dbReference type="SAM" id="Phobius"/>
    </source>
</evidence>
<dbReference type="Gene3D" id="3.20.20.80">
    <property type="entry name" value="Glycosidases"/>
    <property type="match status" value="1"/>
</dbReference>
<protein>
    <submittedName>
        <fullName evidence="7">Mannan endo-1,4-beta-mannosidase</fullName>
    </submittedName>
</protein>
<evidence type="ECO:0000313" key="7">
    <source>
        <dbReference type="EMBL" id="TDY13994.1"/>
    </source>
</evidence>
<keyword evidence="5" id="KW-0812">Transmembrane</keyword>
<dbReference type="InterPro" id="IPR022790">
    <property type="entry name" value="GH26_dom"/>
</dbReference>
<dbReference type="Pfam" id="PF02156">
    <property type="entry name" value="Glyco_hydro_26"/>
    <property type="match status" value="1"/>
</dbReference>
<dbReference type="EMBL" id="SOQZ01000001">
    <property type="protein sequence ID" value="TDY13994.1"/>
    <property type="molecule type" value="Genomic_DNA"/>
</dbReference>
<gene>
    <name evidence="7" type="ORF">A8975_0594</name>
</gene>
<dbReference type="PANTHER" id="PTHR40079">
    <property type="entry name" value="MANNAN ENDO-1,4-BETA-MANNOSIDASE E-RELATED"/>
    <property type="match status" value="1"/>
</dbReference>
<evidence type="ECO:0000256" key="1">
    <source>
        <dbReference type="ARBA" id="ARBA00007754"/>
    </source>
</evidence>
<dbReference type="InterPro" id="IPR000805">
    <property type="entry name" value="Glyco_hydro_26"/>
</dbReference>
<evidence type="ECO:0000256" key="2">
    <source>
        <dbReference type="ARBA" id="ARBA00022801"/>
    </source>
</evidence>
<keyword evidence="2 4" id="KW-0378">Hydrolase</keyword>
<proteinExistence type="inferred from homology"/>
<sequence>MIKNHPFYLNKTICIKVMILFFLFLPLSCKNDKKEDLKKDISVEKDDIKTKRSIDTEDLISKLYTISKKGFAIGHQDATSYGLNWKHEDSPEVIKSDVKEVSGKLPAVYGFDIGHIELNNTHNLDSVSFTTMRQLMIDAYKKGGIITVSWHADNPTSNGDSWDKTSTVSDIIKGGKHHDKYQLWVKRVADFLKSVEINNQPIPVVFRPFHEMNGSWFWWGEGNCSVEDYKTLWIETVNLLRDTHQLNNLLYAYSPNKLNPTDDYMKYYPGDEYVDIFGIDIYDFKDSEGFINSLQHDLAIVKEIAEQKQKPYAFTETGLETLSTPNWFTEVLYPNLENTGISWVLFWRNARPDHHYMPYKGHPIVDDFKAFEALPKTLFLEDLTN</sequence>
<keyword evidence="3 4" id="KW-0326">Glycosidase</keyword>
<dbReference type="InterPro" id="IPR017853">
    <property type="entry name" value="GH"/>
</dbReference>
<accession>A0ABY2GAE8</accession>
<feature type="domain" description="GH26" evidence="6">
    <location>
        <begin position="54"/>
        <end position="381"/>
    </location>
</feature>
<dbReference type="PANTHER" id="PTHR40079:SF4">
    <property type="entry name" value="GH26 DOMAIN-CONTAINING PROTEIN-RELATED"/>
    <property type="match status" value="1"/>
</dbReference>
<reference evidence="7 8" key="1">
    <citation type="submission" date="2019-03" db="EMBL/GenBank/DDBJ databases">
        <title>Genomic Encyclopedia of Type Strains, Phase III (KMG-III): the genomes of soil and plant-associated and newly described type strains.</title>
        <authorList>
            <person name="Whitman W."/>
        </authorList>
    </citation>
    <scope>NUCLEOTIDE SEQUENCE [LARGE SCALE GENOMIC DNA]</scope>
    <source>
        <strain evidence="7 8">CGMCC 1.10957</strain>
    </source>
</reference>
<dbReference type="PROSITE" id="PS51764">
    <property type="entry name" value="GH26"/>
    <property type="match status" value="1"/>
</dbReference>
<name>A0ABY2GAE8_9FLAO</name>
<feature type="active site" description="Nucleophile" evidence="4">
    <location>
        <position position="316"/>
    </location>
</feature>
<feature type="active site" description="Proton donor" evidence="4">
    <location>
        <position position="211"/>
    </location>
</feature>
<dbReference type="Proteomes" id="UP000294930">
    <property type="component" value="Unassembled WGS sequence"/>
</dbReference>
<evidence type="ECO:0000256" key="4">
    <source>
        <dbReference type="PROSITE-ProRule" id="PRU01100"/>
    </source>
</evidence>
<keyword evidence="5" id="KW-0472">Membrane</keyword>
<dbReference type="PRINTS" id="PR00739">
    <property type="entry name" value="GLHYDRLASE26"/>
</dbReference>
<comment type="similarity">
    <text evidence="1 4">Belongs to the glycosyl hydrolase 26 family.</text>
</comment>
<evidence type="ECO:0000313" key="8">
    <source>
        <dbReference type="Proteomes" id="UP000294930"/>
    </source>
</evidence>
<evidence type="ECO:0000259" key="6">
    <source>
        <dbReference type="PROSITE" id="PS51764"/>
    </source>
</evidence>
<dbReference type="SUPFAM" id="SSF51445">
    <property type="entry name" value="(Trans)glycosidases"/>
    <property type="match status" value="1"/>
</dbReference>
<keyword evidence="5" id="KW-1133">Transmembrane helix</keyword>